<proteinExistence type="inferred from homology"/>
<dbReference type="GO" id="GO:0042542">
    <property type="term" value="P:response to hydrogen peroxide"/>
    <property type="evidence" value="ECO:0007669"/>
    <property type="project" value="TreeGrafter"/>
</dbReference>
<evidence type="ECO:0000256" key="12">
    <source>
        <dbReference type="RuleBase" id="RU004142"/>
    </source>
</evidence>
<evidence type="ECO:0000313" key="15">
    <source>
        <dbReference type="Proteomes" id="UP000245884"/>
    </source>
</evidence>
<comment type="similarity">
    <text evidence="1 11">Belongs to the catalase family.</text>
</comment>
<reference evidence="14 15" key="1">
    <citation type="journal article" date="2018" name="Mol. Biol. Evol.">
        <title>Broad Genomic Sampling Reveals a Smut Pathogenic Ancestry of the Fungal Clade Ustilaginomycotina.</title>
        <authorList>
            <person name="Kijpornyongpan T."/>
            <person name="Mondo S.J."/>
            <person name="Barry K."/>
            <person name="Sandor L."/>
            <person name="Lee J."/>
            <person name="Lipzen A."/>
            <person name="Pangilinan J."/>
            <person name="LaButti K."/>
            <person name="Hainaut M."/>
            <person name="Henrissat B."/>
            <person name="Grigoriev I.V."/>
            <person name="Spatafora J.W."/>
            <person name="Aime M.C."/>
        </authorList>
    </citation>
    <scope>NUCLEOTIDE SEQUENCE [LARGE SCALE GENOMIC DNA]</scope>
    <source>
        <strain evidence="14 15">MCA 5214</strain>
    </source>
</reference>
<name>A0A316UZC0_9BASI</name>
<dbReference type="InterPro" id="IPR002226">
    <property type="entry name" value="Catalase_haem_BS"/>
</dbReference>
<dbReference type="Pfam" id="PF06628">
    <property type="entry name" value="Catalase-rel"/>
    <property type="match status" value="1"/>
</dbReference>
<dbReference type="InterPro" id="IPR018028">
    <property type="entry name" value="Catalase"/>
</dbReference>
<dbReference type="RefSeq" id="XP_025365259.1">
    <property type="nucleotide sequence ID" value="XM_025504243.1"/>
</dbReference>
<keyword evidence="15" id="KW-1185">Reference proteome</keyword>
<dbReference type="Gene3D" id="2.40.180.10">
    <property type="entry name" value="Catalase core domain"/>
    <property type="match status" value="1"/>
</dbReference>
<keyword evidence="6 10" id="KW-0408">Iron</keyword>
<dbReference type="EMBL" id="KZ819662">
    <property type="protein sequence ID" value="PWN30647.1"/>
    <property type="molecule type" value="Genomic_DNA"/>
</dbReference>
<dbReference type="CDD" id="cd08157">
    <property type="entry name" value="catalase_fungal"/>
    <property type="match status" value="1"/>
</dbReference>
<protein>
    <recommendedName>
        <fullName evidence="11">Catalase</fullName>
        <ecNumber evidence="11">1.11.1.6</ecNumber>
    </recommendedName>
</protein>
<comment type="catalytic activity">
    <reaction evidence="11">
        <text>2 H2O2 = O2 + 2 H2O</text>
        <dbReference type="Rhea" id="RHEA:20309"/>
        <dbReference type="ChEBI" id="CHEBI:15377"/>
        <dbReference type="ChEBI" id="CHEBI:15379"/>
        <dbReference type="ChEBI" id="CHEBI:16240"/>
        <dbReference type="EC" id="1.11.1.6"/>
    </reaction>
</comment>
<dbReference type="Proteomes" id="UP000245884">
    <property type="component" value="Unassembled WGS sequence"/>
</dbReference>
<evidence type="ECO:0000256" key="7">
    <source>
        <dbReference type="ARBA" id="ARBA00023324"/>
    </source>
</evidence>
<dbReference type="GO" id="GO:0042744">
    <property type="term" value="P:hydrogen peroxide catabolic process"/>
    <property type="evidence" value="ECO:0007669"/>
    <property type="project" value="UniProtKB-KW"/>
</dbReference>
<dbReference type="SMART" id="SM01060">
    <property type="entry name" value="Catalase"/>
    <property type="match status" value="1"/>
</dbReference>
<dbReference type="EC" id="1.11.1.6" evidence="11"/>
<dbReference type="InterPro" id="IPR011614">
    <property type="entry name" value="Catalase_core"/>
</dbReference>
<dbReference type="PIRSF" id="PIRSF038928">
    <property type="entry name" value="Catalase_clade1-3"/>
    <property type="match status" value="1"/>
</dbReference>
<dbReference type="SUPFAM" id="SSF56634">
    <property type="entry name" value="Heme-dependent catalase-like"/>
    <property type="match status" value="1"/>
</dbReference>
<keyword evidence="4 10" id="KW-0479">Metal-binding</keyword>
<dbReference type="PANTHER" id="PTHR11465:SF62">
    <property type="entry name" value="CATALASE T"/>
    <property type="match status" value="1"/>
</dbReference>
<dbReference type="GO" id="GO:0046872">
    <property type="term" value="F:metal ion binding"/>
    <property type="evidence" value="ECO:0007669"/>
    <property type="project" value="UniProtKB-KW"/>
</dbReference>
<keyword evidence="5 11" id="KW-0560">Oxidoreductase</keyword>
<evidence type="ECO:0000313" key="14">
    <source>
        <dbReference type="EMBL" id="PWN30647.1"/>
    </source>
</evidence>
<evidence type="ECO:0000259" key="13">
    <source>
        <dbReference type="SMART" id="SM01060"/>
    </source>
</evidence>
<dbReference type="AlphaFoldDB" id="A0A316UZC0"/>
<dbReference type="PROSITE" id="PS51402">
    <property type="entry name" value="CATALASE_3"/>
    <property type="match status" value="1"/>
</dbReference>
<dbReference type="PRINTS" id="PR00067">
    <property type="entry name" value="CATALASE"/>
</dbReference>
<evidence type="ECO:0000256" key="11">
    <source>
        <dbReference type="RuleBase" id="RU000498"/>
    </source>
</evidence>
<evidence type="ECO:0000256" key="2">
    <source>
        <dbReference type="ARBA" id="ARBA00022559"/>
    </source>
</evidence>
<keyword evidence="7 11" id="KW-0376">Hydrogen peroxide</keyword>
<feature type="active site" evidence="9">
    <location>
        <position position="138"/>
    </location>
</feature>
<evidence type="ECO:0000256" key="3">
    <source>
        <dbReference type="ARBA" id="ARBA00022617"/>
    </source>
</evidence>
<dbReference type="OrthoDB" id="6880011at2759"/>
<organism evidence="14 15">
    <name type="scientific">Jaminaea rosea</name>
    <dbReference type="NCBI Taxonomy" id="1569628"/>
    <lineage>
        <taxon>Eukaryota</taxon>
        <taxon>Fungi</taxon>
        <taxon>Dikarya</taxon>
        <taxon>Basidiomycota</taxon>
        <taxon>Ustilaginomycotina</taxon>
        <taxon>Exobasidiomycetes</taxon>
        <taxon>Microstromatales</taxon>
        <taxon>Microstromatales incertae sedis</taxon>
        <taxon>Jaminaea</taxon>
    </lineage>
</organism>
<evidence type="ECO:0000256" key="4">
    <source>
        <dbReference type="ARBA" id="ARBA00022723"/>
    </source>
</evidence>
<dbReference type="PROSITE" id="PS00438">
    <property type="entry name" value="CATALASE_2"/>
    <property type="match status" value="1"/>
</dbReference>
<dbReference type="InterPro" id="IPR024708">
    <property type="entry name" value="Catalase_AS"/>
</dbReference>
<evidence type="ECO:0000256" key="6">
    <source>
        <dbReference type="ARBA" id="ARBA00023004"/>
    </source>
</evidence>
<dbReference type="GO" id="GO:0005777">
    <property type="term" value="C:peroxisome"/>
    <property type="evidence" value="ECO:0007669"/>
    <property type="project" value="TreeGrafter"/>
</dbReference>
<evidence type="ECO:0000256" key="5">
    <source>
        <dbReference type="ARBA" id="ARBA00023002"/>
    </source>
</evidence>
<dbReference type="PROSITE" id="PS00437">
    <property type="entry name" value="CATALASE_1"/>
    <property type="match status" value="1"/>
</dbReference>
<dbReference type="GO" id="GO:0005739">
    <property type="term" value="C:mitochondrion"/>
    <property type="evidence" value="ECO:0007669"/>
    <property type="project" value="TreeGrafter"/>
</dbReference>
<evidence type="ECO:0000256" key="9">
    <source>
        <dbReference type="PIRSR" id="PIRSR038928-1"/>
    </source>
</evidence>
<feature type="active site" evidence="9">
    <location>
        <position position="66"/>
    </location>
</feature>
<evidence type="ECO:0000256" key="8">
    <source>
        <dbReference type="ARBA" id="ARBA00044729"/>
    </source>
</evidence>
<dbReference type="GO" id="GO:0004096">
    <property type="term" value="F:catalase activity"/>
    <property type="evidence" value="ECO:0007669"/>
    <property type="project" value="UniProtKB-EC"/>
</dbReference>
<dbReference type="Pfam" id="PF00199">
    <property type="entry name" value="Catalase"/>
    <property type="match status" value="1"/>
</dbReference>
<dbReference type="GO" id="GO:0020037">
    <property type="term" value="F:heme binding"/>
    <property type="evidence" value="ECO:0007669"/>
    <property type="project" value="InterPro"/>
</dbReference>
<feature type="domain" description="Catalase core" evidence="13">
    <location>
        <begin position="13"/>
        <end position="401"/>
    </location>
</feature>
<accession>A0A316UZC0</accession>
<sequence length="495" mass="55872">MAHKGVPEPVQYTTSNGAPYNQPYEAQRIASYANKQIGSNLLLQDFHLIDLLAHFDRERIPERVVHAKGGGAHGFFEATHDVSDICMADFFKQGTKSPVTVRFSTVGGESGSADTARDPRGFSIKIRTTQGNCDWVFNNTPVFFLRDPAKFPHFIHTQKRDPQTHLKDNVQFWDYLSSNPESIHQVMILFGDRGIPRGHAYQHGYSGHTFKFVNDKGEWQYAQIHVRSDQGVKYYTQEEGVRLAGENPDICNQELFEQIEKGQYPSWTVSVQTMTQQQAEEFEHSVGDLTKVWPHHRFPLRPVGKLVLNKNPSNYFAEIEQAAFSPSHLVPGIEPSADPVLQSRLFSYPDTHRHRLGVNYQQIPVNAPLVPVANFQRDGFMTVNGNQGSRPNYMSSIQPLTYKAPSTVSASHEKLVASQIENFLSKFDEDLDTRQPRALWEKVLDEGARERLVKNISGHLGGCQDKEIIKRQLAIFKAVHPDFYAGVSKGVGVTI</sequence>
<feature type="binding site" description="axial binding residue" evidence="10">
    <location>
        <position position="348"/>
    </location>
    <ligand>
        <name>heme</name>
        <dbReference type="ChEBI" id="CHEBI:30413"/>
    </ligand>
    <ligandPart>
        <name>Fe</name>
        <dbReference type="ChEBI" id="CHEBI:18248"/>
    </ligandPart>
</feature>
<dbReference type="GeneID" id="37026066"/>
<comment type="cofactor">
    <cofactor evidence="10">
        <name>heme</name>
        <dbReference type="ChEBI" id="CHEBI:30413"/>
    </cofactor>
</comment>
<dbReference type="InterPro" id="IPR010582">
    <property type="entry name" value="Catalase_immune_responsive"/>
</dbReference>
<evidence type="ECO:0000256" key="1">
    <source>
        <dbReference type="ARBA" id="ARBA00005329"/>
    </source>
</evidence>
<keyword evidence="3 10" id="KW-0349">Heme</keyword>
<evidence type="ECO:0000256" key="10">
    <source>
        <dbReference type="PIRSR" id="PIRSR038928-2"/>
    </source>
</evidence>
<dbReference type="STRING" id="1569628.A0A316UZC0"/>
<keyword evidence="2 11" id="KW-0575">Peroxidase</keyword>
<comment type="function">
    <text evidence="8 12">Catalyzes the degradation of hydrogen peroxide (H(2)O(2)) generated by peroxisomal oxidases to water and oxygen, thereby protecting cells from the toxic effects of hydrogen peroxide.</text>
</comment>
<gene>
    <name evidence="14" type="ORF">BDZ90DRAFT_215654</name>
</gene>
<dbReference type="FunFam" id="2.40.180.10:FF:000001">
    <property type="entry name" value="Catalase"/>
    <property type="match status" value="1"/>
</dbReference>
<dbReference type="InterPro" id="IPR024711">
    <property type="entry name" value="Catalase_clade1/3"/>
</dbReference>
<dbReference type="InterPro" id="IPR020835">
    <property type="entry name" value="Catalase_sf"/>
</dbReference>
<dbReference type="PANTHER" id="PTHR11465">
    <property type="entry name" value="CATALASE"/>
    <property type="match status" value="1"/>
</dbReference>